<reference evidence="1 2" key="1">
    <citation type="submission" date="2024-02" db="EMBL/GenBank/DDBJ databases">
        <authorList>
            <person name="Chen Y."/>
            <person name="Shah S."/>
            <person name="Dougan E. K."/>
            <person name="Thang M."/>
            <person name="Chan C."/>
        </authorList>
    </citation>
    <scope>NUCLEOTIDE SEQUENCE [LARGE SCALE GENOMIC DNA]</scope>
</reference>
<sequence length="279" mass="31676">MDLSHTTELEVPWNRAMEAPFTRLLLHDGDVNGKVRFHNLDIWHCVHLGVGKSWIAGGAMELQKLIPESNVDKRLATMSRCYKEFCKREHLTPVIGKIDAFTFGGPGKERNGAWNKACVTSNLMLFMEDFCRQHAEQIQDDKALRVFVPAYGTQQLNRFMRGLYEGDVFIPSATARCLCASLYSWLRAYCFLAHDSFEKGVAAYPMLPKLHAVHEIGHLMRHQATLSNFVVNPAVHSCSVDEDMVGRCACISRGVSPQKIPQRTLERYLCHIQILWARA</sequence>
<dbReference type="EMBL" id="CAXAMN010014481">
    <property type="protein sequence ID" value="CAK9043540.1"/>
    <property type="molecule type" value="Genomic_DNA"/>
</dbReference>
<evidence type="ECO:0000313" key="2">
    <source>
        <dbReference type="Proteomes" id="UP001642484"/>
    </source>
</evidence>
<dbReference type="Proteomes" id="UP001642484">
    <property type="component" value="Unassembled WGS sequence"/>
</dbReference>
<protein>
    <submittedName>
        <fullName evidence="1">Uncharacterized protein</fullName>
    </submittedName>
</protein>
<organism evidence="1 2">
    <name type="scientific">Durusdinium trenchii</name>
    <dbReference type="NCBI Taxonomy" id="1381693"/>
    <lineage>
        <taxon>Eukaryota</taxon>
        <taxon>Sar</taxon>
        <taxon>Alveolata</taxon>
        <taxon>Dinophyceae</taxon>
        <taxon>Suessiales</taxon>
        <taxon>Symbiodiniaceae</taxon>
        <taxon>Durusdinium</taxon>
    </lineage>
</organism>
<accession>A0ABP0LWF2</accession>
<gene>
    <name evidence="1" type="ORF">CCMP2556_LOCUS23037</name>
</gene>
<comment type="caution">
    <text evidence="1">The sequence shown here is derived from an EMBL/GenBank/DDBJ whole genome shotgun (WGS) entry which is preliminary data.</text>
</comment>
<keyword evidence="2" id="KW-1185">Reference proteome</keyword>
<proteinExistence type="predicted"/>
<evidence type="ECO:0000313" key="1">
    <source>
        <dbReference type="EMBL" id="CAK9043540.1"/>
    </source>
</evidence>
<name>A0ABP0LWF2_9DINO</name>